<feature type="region of interest" description="Disordered" evidence="1">
    <location>
        <begin position="66"/>
        <end position="97"/>
    </location>
</feature>
<reference evidence="2" key="2">
    <citation type="submission" date="2020-10" db="EMBL/GenBank/DDBJ databases">
        <title>Mucilaginibacter sp. nov., isolated from soil.</title>
        <authorList>
            <person name="Jeon C.O."/>
        </authorList>
    </citation>
    <scope>NUCLEOTIDE SEQUENCE</scope>
    <source>
        <strain evidence="2">R11</strain>
    </source>
</reference>
<evidence type="ECO:0000313" key="3">
    <source>
        <dbReference type="Proteomes" id="UP000638732"/>
    </source>
</evidence>
<comment type="caution">
    <text evidence="2">The sequence shown here is derived from an EMBL/GenBank/DDBJ whole genome shotgun (WGS) entry which is preliminary data.</text>
</comment>
<dbReference type="RefSeq" id="WP_166585075.1">
    <property type="nucleotide sequence ID" value="NZ_WWEO01000040.1"/>
</dbReference>
<reference evidence="2" key="1">
    <citation type="submission" date="2020-01" db="EMBL/GenBank/DDBJ databases">
        <authorList>
            <person name="Seo Y.L."/>
        </authorList>
    </citation>
    <scope>NUCLEOTIDE SEQUENCE</scope>
    <source>
        <strain evidence="2">R11</strain>
    </source>
</reference>
<dbReference type="EMBL" id="WWEO01000040">
    <property type="protein sequence ID" value="NCD69096.1"/>
    <property type="molecule type" value="Genomic_DNA"/>
</dbReference>
<protein>
    <submittedName>
        <fullName evidence="2">Uncharacterized protein</fullName>
    </submittedName>
</protein>
<dbReference type="AlphaFoldDB" id="A0A965ZG76"/>
<proteinExistence type="predicted"/>
<evidence type="ECO:0000256" key="1">
    <source>
        <dbReference type="SAM" id="MobiDB-lite"/>
    </source>
</evidence>
<keyword evidence="3" id="KW-1185">Reference proteome</keyword>
<gene>
    <name evidence="2" type="ORF">GSY63_06990</name>
</gene>
<feature type="compositionally biased region" description="Polar residues" evidence="1">
    <location>
        <begin position="66"/>
        <end position="78"/>
    </location>
</feature>
<name>A0A965ZG76_9SPHI</name>
<accession>A0A965ZG76</accession>
<dbReference type="Proteomes" id="UP000638732">
    <property type="component" value="Unassembled WGS sequence"/>
</dbReference>
<organism evidence="2 3">
    <name type="scientific">Mucilaginibacter agri</name>
    <dbReference type="NCBI Taxonomy" id="2695265"/>
    <lineage>
        <taxon>Bacteria</taxon>
        <taxon>Pseudomonadati</taxon>
        <taxon>Bacteroidota</taxon>
        <taxon>Sphingobacteriia</taxon>
        <taxon>Sphingobacteriales</taxon>
        <taxon>Sphingobacteriaceae</taxon>
        <taxon>Mucilaginibacter</taxon>
    </lineage>
</organism>
<evidence type="ECO:0000313" key="2">
    <source>
        <dbReference type="EMBL" id="NCD69096.1"/>
    </source>
</evidence>
<sequence>MKNVSFKMGLLAVAIGGTFALSTSARTLDRKWGLNSSTGMYTDLTGKIQGTNYRCDASANTCTESYPSDVNPNDQANDQHPGVAEPTASTEGTFISL</sequence>
<feature type="compositionally biased region" description="Polar residues" evidence="1">
    <location>
        <begin position="87"/>
        <end position="97"/>
    </location>
</feature>